<dbReference type="PANTHER" id="PTHR18964">
    <property type="entry name" value="ROK (REPRESSOR, ORF, KINASE) FAMILY"/>
    <property type="match status" value="1"/>
</dbReference>
<sequence length="261" mass="28973">MKNKFYLGIDIGGTKIRGILLNKSRNQRLFAFQVKTPKNRKSFLEILEKEVRKILQKRKIIGIGIGLPGIVDVRRGLFIKAPNLPFLNGWQAKKFFKRFRVKTKFDNDSRCFLRAEAFLGAGKKYKDVICLTVGTGIGGGIMINRKIYYGEKFGAGEFGHMIINNKGTLEKLGGKEAFLKKKDYHQVIGAGIADLINAFDPEIVILGGGPVMSGSVKIKKLKKIANRSVMSPLAKKTPIVKGKLGEYSQAIGAALLFKIKQ</sequence>
<dbReference type="InterPro" id="IPR043129">
    <property type="entry name" value="ATPase_NBD"/>
</dbReference>
<comment type="caution">
    <text evidence="2">The sequence shown here is derived from an EMBL/GenBank/DDBJ whole genome shotgun (WGS) entry which is preliminary data.</text>
</comment>
<dbReference type="InterPro" id="IPR000600">
    <property type="entry name" value="ROK"/>
</dbReference>
<dbReference type="CDD" id="cd23763">
    <property type="entry name" value="ASKHA_ATPase_ROK"/>
    <property type="match status" value="1"/>
</dbReference>
<dbReference type="EMBL" id="MNWX01000040">
    <property type="protein sequence ID" value="OIO64644.1"/>
    <property type="molecule type" value="Genomic_DNA"/>
</dbReference>
<comment type="similarity">
    <text evidence="1">Belongs to the ROK (NagC/XylR) family.</text>
</comment>
<name>A0A1J4XS80_9BACT</name>
<reference evidence="2 3" key="1">
    <citation type="journal article" date="2016" name="Environ. Microbiol.">
        <title>Genomic resolution of a cold subsurface aquifer community provides metabolic insights for novel microbes adapted to high CO concentrations.</title>
        <authorList>
            <person name="Probst A.J."/>
            <person name="Castelle C.J."/>
            <person name="Singh A."/>
            <person name="Brown C.T."/>
            <person name="Anantharaman K."/>
            <person name="Sharon I."/>
            <person name="Hug L.A."/>
            <person name="Burstein D."/>
            <person name="Emerson J.B."/>
            <person name="Thomas B.C."/>
            <person name="Banfield J.F."/>
        </authorList>
    </citation>
    <scope>NUCLEOTIDE SEQUENCE [LARGE SCALE GENOMIC DNA]</scope>
    <source>
        <strain evidence="2">CG1_02_39_135</strain>
    </source>
</reference>
<organism evidence="2 3">
    <name type="scientific">Candidatus Wolfebacteria bacterium CG1_02_39_135</name>
    <dbReference type="NCBI Taxonomy" id="1805425"/>
    <lineage>
        <taxon>Bacteria</taxon>
        <taxon>Candidatus Wolfeibacteriota</taxon>
    </lineage>
</organism>
<dbReference type="SUPFAM" id="SSF53067">
    <property type="entry name" value="Actin-like ATPase domain"/>
    <property type="match status" value="1"/>
</dbReference>
<evidence type="ECO:0000313" key="3">
    <source>
        <dbReference type="Proteomes" id="UP000182693"/>
    </source>
</evidence>
<dbReference type="Gene3D" id="3.30.420.40">
    <property type="match status" value="3"/>
</dbReference>
<evidence type="ECO:0008006" key="4">
    <source>
        <dbReference type="Google" id="ProtNLM"/>
    </source>
</evidence>
<gene>
    <name evidence="2" type="ORF">AUJ30_02140</name>
</gene>
<dbReference type="AlphaFoldDB" id="A0A1J4XS80"/>
<protein>
    <recommendedName>
        <fullName evidence="4">ROK family protein</fullName>
    </recommendedName>
</protein>
<dbReference type="PANTHER" id="PTHR18964:SF149">
    <property type="entry name" value="BIFUNCTIONAL UDP-N-ACETYLGLUCOSAMINE 2-EPIMERASE_N-ACETYLMANNOSAMINE KINASE"/>
    <property type="match status" value="1"/>
</dbReference>
<dbReference type="PROSITE" id="PS01125">
    <property type="entry name" value="ROK"/>
    <property type="match status" value="1"/>
</dbReference>
<dbReference type="InterPro" id="IPR049874">
    <property type="entry name" value="ROK_cs"/>
</dbReference>
<proteinExistence type="inferred from homology"/>
<evidence type="ECO:0000313" key="2">
    <source>
        <dbReference type="EMBL" id="OIO64644.1"/>
    </source>
</evidence>
<dbReference type="STRING" id="1805425.AUJ30_02140"/>
<dbReference type="Pfam" id="PF00480">
    <property type="entry name" value="ROK"/>
    <property type="match status" value="2"/>
</dbReference>
<dbReference type="Proteomes" id="UP000182693">
    <property type="component" value="Unassembled WGS sequence"/>
</dbReference>
<evidence type="ECO:0000256" key="1">
    <source>
        <dbReference type="ARBA" id="ARBA00006479"/>
    </source>
</evidence>
<accession>A0A1J4XS80</accession>